<gene>
    <name evidence="10" type="ORF">CASFOL_008245</name>
</gene>
<name>A0ABD3DYY0_9LAMI</name>
<comment type="caution">
    <text evidence="10">The sequence shown here is derived from an EMBL/GenBank/DDBJ whole genome shotgun (WGS) entry which is preliminary data.</text>
</comment>
<evidence type="ECO:0000256" key="1">
    <source>
        <dbReference type="ARBA" id="ARBA00001698"/>
    </source>
</evidence>
<evidence type="ECO:0000256" key="6">
    <source>
        <dbReference type="ARBA" id="ARBA00022695"/>
    </source>
</evidence>
<keyword evidence="9" id="KW-0472">Membrane</keyword>
<evidence type="ECO:0000256" key="3">
    <source>
        <dbReference type="ARBA" id="ARBA00005189"/>
    </source>
</evidence>
<keyword evidence="7" id="KW-0443">Lipid metabolism</keyword>
<keyword evidence="8" id="KW-1208">Phospholipid metabolism</keyword>
<protein>
    <recommendedName>
        <fullName evidence="4">phosphatidate cytidylyltransferase</fullName>
        <ecNumber evidence="4">2.7.7.41</ecNumber>
    </recommendedName>
</protein>
<keyword evidence="11" id="KW-1185">Reference proteome</keyword>
<evidence type="ECO:0000313" key="10">
    <source>
        <dbReference type="EMBL" id="KAL3647277.1"/>
    </source>
</evidence>
<keyword evidence="6" id="KW-0548">Nucleotidyltransferase</keyword>
<evidence type="ECO:0000313" key="11">
    <source>
        <dbReference type="Proteomes" id="UP001632038"/>
    </source>
</evidence>
<comment type="pathway">
    <text evidence="3">Lipid metabolism.</text>
</comment>
<keyword evidence="5" id="KW-0444">Lipid biosynthesis</keyword>
<dbReference type="Proteomes" id="UP001632038">
    <property type="component" value="Unassembled WGS sequence"/>
</dbReference>
<keyword evidence="9" id="KW-1133">Transmembrane helix</keyword>
<dbReference type="GO" id="GO:0008654">
    <property type="term" value="P:phospholipid biosynthetic process"/>
    <property type="evidence" value="ECO:0007669"/>
    <property type="project" value="UniProtKB-KW"/>
</dbReference>
<proteinExistence type="predicted"/>
<dbReference type="Pfam" id="PF01148">
    <property type="entry name" value="CTP_transf_1"/>
    <property type="match status" value="1"/>
</dbReference>
<dbReference type="EC" id="2.7.7.41" evidence="4"/>
<comment type="pathway">
    <text evidence="2">Phospholipid metabolism; CDP-diacylglycerol biosynthesis; CDP-diacylglycerol from sn-glycerol 3-phosphate: step 3/3.</text>
</comment>
<reference evidence="11" key="1">
    <citation type="journal article" date="2024" name="IScience">
        <title>Strigolactones Initiate the Formation of Haustorium-like Structures in Castilleja.</title>
        <authorList>
            <person name="Buerger M."/>
            <person name="Peterson D."/>
            <person name="Chory J."/>
        </authorList>
    </citation>
    <scope>NUCLEOTIDE SEQUENCE [LARGE SCALE GENOMIC DNA]</scope>
</reference>
<evidence type="ECO:0000256" key="4">
    <source>
        <dbReference type="ARBA" id="ARBA00012487"/>
    </source>
</evidence>
<evidence type="ECO:0000256" key="8">
    <source>
        <dbReference type="ARBA" id="ARBA00023264"/>
    </source>
</evidence>
<evidence type="ECO:0000256" key="9">
    <source>
        <dbReference type="SAM" id="Phobius"/>
    </source>
</evidence>
<feature type="transmembrane region" description="Helical" evidence="9">
    <location>
        <begin position="79"/>
        <end position="106"/>
    </location>
</feature>
<keyword evidence="9" id="KW-0812">Transmembrane</keyword>
<dbReference type="GO" id="GO:0004605">
    <property type="term" value="F:phosphatidate cytidylyltransferase activity"/>
    <property type="evidence" value="ECO:0007669"/>
    <property type="project" value="UniProtKB-EC"/>
</dbReference>
<dbReference type="PANTHER" id="PTHR47101:SF1">
    <property type="entry name" value="PHOSPHATIDATE CYTIDYLYLTRANSFERASE 4, CHLOROPLASTIC"/>
    <property type="match status" value="1"/>
</dbReference>
<dbReference type="EMBL" id="JAVIJP010000009">
    <property type="protein sequence ID" value="KAL3647277.1"/>
    <property type="molecule type" value="Genomic_DNA"/>
</dbReference>
<evidence type="ECO:0000256" key="7">
    <source>
        <dbReference type="ARBA" id="ARBA00023209"/>
    </source>
</evidence>
<dbReference type="PANTHER" id="PTHR47101">
    <property type="entry name" value="PHOSPHATIDATE CYTIDYLYLTRANSFERASE 5, CHLOROPLASTIC"/>
    <property type="match status" value="1"/>
</dbReference>
<sequence length="246" mass="28311">MPTSEMKTNGRRRVRIKEQGIERQANYPKVFDLLGTNYTSQRGGWCTGTIRPSMVESWPLLLGGQTMWTTLTIVSPKNILATFLCWPTSILCAIVFGILNFFWSLFGDLAESMIKRDAGVKYSVSLIPGHGSWCTEIIAHRRRQIHGFEANIPKLEHDSSHRELKLCPNSLDTSHPSFDFNRNFSFFERADGVYPLKMSPNYEHIAWNFGREMVYGLQEDLIFEDRRDAQDVIGELDNDCCIRFFT</sequence>
<keyword evidence="7" id="KW-0594">Phospholipid biosynthesis</keyword>
<evidence type="ECO:0000256" key="5">
    <source>
        <dbReference type="ARBA" id="ARBA00022516"/>
    </source>
</evidence>
<accession>A0ABD3DYY0</accession>
<keyword evidence="6" id="KW-0808">Transferase</keyword>
<dbReference type="AlphaFoldDB" id="A0ABD3DYY0"/>
<evidence type="ECO:0000256" key="2">
    <source>
        <dbReference type="ARBA" id="ARBA00005119"/>
    </source>
</evidence>
<organism evidence="10 11">
    <name type="scientific">Castilleja foliolosa</name>
    <dbReference type="NCBI Taxonomy" id="1961234"/>
    <lineage>
        <taxon>Eukaryota</taxon>
        <taxon>Viridiplantae</taxon>
        <taxon>Streptophyta</taxon>
        <taxon>Embryophyta</taxon>
        <taxon>Tracheophyta</taxon>
        <taxon>Spermatophyta</taxon>
        <taxon>Magnoliopsida</taxon>
        <taxon>eudicotyledons</taxon>
        <taxon>Gunneridae</taxon>
        <taxon>Pentapetalae</taxon>
        <taxon>asterids</taxon>
        <taxon>lamiids</taxon>
        <taxon>Lamiales</taxon>
        <taxon>Orobanchaceae</taxon>
        <taxon>Pedicularideae</taxon>
        <taxon>Castillejinae</taxon>
        <taxon>Castilleja</taxon>
    </lineage>
</organism>
<comment type="catalytic activity">
    <reaction evidence="1">
        <text>a 1,2-diacyl-sn-glycero-3-phosphate + CTP + H(+) = a CDP-1,2-diacyl-sn-glycerol + diphosphate</text>
        <dbReference type="Rhea" id="RHEA:16229"/>
        <dbReference type="ChEBI" id="CHEBI:15378"/>
        <dbReference type="ChEBI" id="CHEBI:33019"/>
        <dbReference type="ChEBI" id="CHEBI:37563"/>
        <dbReference type="ChEBI" id="CHEBI:58332"/>
        <dbReference type="ChEBI" id="CHEBI:58608"/>
        <dbReference type="EC" id="2.7.7.41"/>
    </reaction>
</comment>